<evidence type="ECO:0000313" key="3">
    <source>
        <dbReference type="Proteomes" id="UP001159363"/>
    </source>
</evidence>
<reference evidence="2 3" key="1">
    <citation type="submission" date="2023-02" db="EMBL/GenBank/DDBJ databases">
        <title>LHISI_Scaffold_Assembly.</title>
        <authorList>
            <person name="Stuart O.P."/>
            <person name="Cleave R."/>
            <person name="Magrath M.J.L."/>
            <person name="Mikheyev A.S."/>
        </authorList>
    </citation>
    <scope>NUCLEOTIDE SEQUENCE [LARGE SCALE GENOMIC DNA]</scope>
    <source>
        <strain evidence="2">Daus_M_001</strain>
        <tissue evidence="2">Leg muscle</tissue>
    </source>
</reference>
<feature type="compositionally biased region" description="Low complexity" evidence="1">
    <location>
        <begin position="329"/>
        <end position="344"/>
    </location>
</feature>
<proteinExistence type="predicted"/>
<protein>
    <submittedName>
        <fullName evidence="2">Uncharacterized protein</fullName>
    </submittedName>
</protein>
<feature type="region of interest" description="Disordered" evidence="1">
    <location>
        <begin position="312"/>
        <end position="370"/>
    </location>
</feature>
<comment type="caution">
    <text evidence="2">The sequence shown here is derived from an EMBL/GenBank/DDBJ whole genome shotgun (WGS) entry which is preliminary data.</text>
</comment>
<gene>
    <name evidence="2" type="ORF">PR048_007873</name>
</gene>
<dbReference type="Proteomes" id="UP001159363">
    <property type="component" value="Chromosome 3"/>
</dbReference>
<name>A0ABQ9HX40_9NEOP</name>
<keyword evidence="3" id="KW-1185">Reference proteome</keyword>
<sequence>MAEPGFETRSPECESEFLRLWAVHVKRFGWLLKARWVWNSTGMKGRRKRKIPDKTRRPTASSGTIPTCENLFALVGGEQTNHYNNAATLSTGDCHNHLARSARLPTLSSSSSHPHIFFFFPFCFLSYVRCVHNLVDTETTPETDVTDRYLHFDQLPLPLERSRVKAGRSAWRFCDTYLAPEWFLQPGPLYKFRSRLINITRSLLSQTFHTRCRRLPRCCTGNVMVGRCCTLRSSVSNDVSDSVAWTDVRCLRVCASVADFAYDEVSYLPPSFTYTPLNLLVLGPFGEFSRTSVSRNSAGTVAALAKITPRRCSKSSLRLRRNERAGENGRSPRTTRRPTASSGTIPTYEAPVTRPGIEPGSPSSLTAHPP</sequence>
<feature type="compositionally biased region" description="Polar residues" evidence="1">
    <location>
        <begin position="361"/>
        <end position="370"/>
    </location>
</feature>
<evidence type="ECO:0000313" key="2">
    <source>
        <dbReference type="EMBL" id="KAJ8888383.1"/>
    </source>
</evidence>
<organism evidence="2 3">
    <name type="scientific">Dryococelus australis</name>
    <dbReference type="NCBI Taxonomy" id="614101"/>
    <lineage>
        <taxon>Eukaryota</taxon>
        <taxon>Metazoa</taxon>
        <taxon>Ecdysozoa</taxon>
        <taxon>Arthropoda</taxon>
        <taxon>Hexapoda</taxon>
        <taxon>Insecta</taxon>
        <taxon>Pterygota</taxon>
        <taxon>Neoptera</taxon>
        <taxon>Polyneoptera</taxon>
        <taxon>Phasmatodea</taxon>
        <taxon>Verophasmatodea</taxon>
        <taxon>Anareolatae</taxon>
        <taxon>Phasmatidae</taxon>
        <taxon>Eurycanthinae</taxon>
        <taxon>Dryococelus</taxon>
    </lineage>
</organism>
<dbReference type="EMBL" id="JARBHB010000003">
    <property type="protein sequence ID" value="KAJ8888383.1"/>
    <property type="molecule type" value="Genomic_DNA"/>
</dbReference>
<evidence type="ECO:0000256" key="1">
    <source>
        <dbReference type="SAM" id="MobiDB-lite"/>
    </source>
</evidence>
<accession>A0ABQ9HX40</accession>